<dbReference type="InterPro" id="IPR001466">
    <property type="entry name" value="Beta-lactam-related"/>
</dbReference>
<dbReference type="EMBL" id="GG666467">
    <property type="protein sequence ID" value="EEN68172.1"/>
    <property type="molecule type" value="Genomic_DNA"/>
</dbReference>
<dbReference type="Gene3D" id="3.40.710.10">
    <property type="entry name" value="DD-peptidase/beta-lactamase superfamily"/>
    <property type="match status" value="1"/>
</dbReference>
<dbReference type="Pfam" id="PF00144">
    <property type="entry name" value="Beta-lactamase"/>
    <property type="match status" value="1"/>
</dbReference>
<organism>
    <name type="scientific">Branchiostoma floridae</name>
    <name type="common">Florida lancelet</name>
    <name type="synonym">Amphioxus</name>
    <dbReference type="NCBI Taxonomy" id="7739"/>
    <lineage>
        <taxon>Eukaryota</taxon>
        <taxon>Metazoa</taxon>
        <taxon>Chordata</taxon>
        <taxon>Cephalochordata</taxon>
        <taxon>Leptocardii</taxon>
        <taxon>Amphioxiformes</taxon>
        <taxon>Branchiostomatidae</taxon>
        <taxon>Branchiostoma</taxon>
    </lineage>
</organism>
<reference evidence="4" key="1">
    <citation type="journal article" date="2008" name="Nature">
        <title>The amphioxus genome and the evolution of the chordate karyotype.</title>
        <authorList>
            <consortium name="US DOE Joint Genome Institute (JGI-PGF)"/>
            <person name="Putnam N.H."/>
            <person name="Butts T."/>
            <person name="Ferrier D.E.K."/>
            <person name="Furlong R.F."/>
            <person name="Hellsten U."/>
            <person name="Kawashima T."/>
            <person name="Robinson-Rechavi M."/>
            <person name="Shoguchi E."/>
            <person name="Terry A."/>
            <person name="Yu J.-K."/>
            <person name="Benito-Gutierrez E.L."/>
            <person name="Dubchak I."/>
            <person name="Garcia-Fernandez J."/>
            <person name="Gibson-Brown J.J."/>
            <person name="Grigoriev I.V."/>
            <person name="Horton A.C."/>
            <person name="de Jong P.J."/>
            <person name="Jurka J."/>
            <person name="Kapitonov V.V."/>
            <person name="Kohara Y."/>
            <person name="Kuroki Y."/>
            <person name="Lindquist E."/>
            <person name="Lucas S."/>
            <person name="Osoegawa K."/>
            <person name="Pennacchio L.A."/>
            <person name="Salamov A.A."/>
            <person name="Satou Y."/>
            <person name="Sauka-Spengler T."/>
            <person name="Schmutz J."/>
            <person name="Shin-I T."/>
            <person name="Toyoda A."/>
            <person name="Bronner-Fraser M."/>
            <person name="Fujiyama A."/>
            <person name="Holland L.Z."/>
            <person name="Holland P.W.H."/>
            <person name="Satoh N."/>
            <person name="Rokhsar D.S."/>
        </authorList>
    </citation>
    <scope>NUCLEOTIDE SEQUENCE [LARGE SCALE GENOMIC DNA]</scope>
    <source>
        <strain evidence="4">S238N-H82</strain>
        <tissue evidence="4">Testes</tissue>
    </source>
</reference>
<dbReference type="AlphaFoldDB" id="C3XUU7"/>
<protein>
    <recommendedName>
        <fullName evidence="5">Beta-lactamase-related domain-containing protein</fullName>
    </recommendedName>
</protein>
<evidence type="ECO:0000259" key="2">
    <source>
        <dbReference type="Pfam" id="PF00144"/>
    </source>
</evidence>
<dbReference type="PANTHER" id="PTHR46825:SF15">
    <property type="entry name" value="BETA-LACTAMASE-RELATED DOMAIN-CONTAINING PROTEIN"/>
    <property type="match status" value="1"/>
</dbReference>
<feature type="domain" description="RAI1-like" evidence="3">
    <location>
        <begin position="463"/>
        <end position="736"/>
    </location>
</feature>
<dbReference type="SUPFAM" id="SSF56601">
    <property type="entry name" value="beta-lactamase/transpeptidase-like"/>
    <property type="match status" value="1"/>
</dbReference>
<keyword evidence="1" id="KW-0732">Signal</keyword>
<name>C3XUU7_BRAFL</name>
<dbReference type="STRING" id="7739.C3XUU7"/>
<dbReference type="eggNOG" id="KOG1982">
    <property type="taxonomic scope" value="Eukaryota"/>
</dbReference>
<proteinExistence type="predicted"/>
<dbReference type="Pfam" id="PF08652">
    <property type="entry name" value="RAI1"/>
    <property type="match status" value="1"/>
</dbReference>
<sequence length="762" mass="86563">MANRQLVFLFSSMLLVVFSPTVTEMLEQDLADLDSFIQSLMACESKPTVGLSISVVKNGDVVFSKGYGKRDLNQGLPVDNKTIFGLGSISKSFTATLLASVLAERDDVTWDTPLVDILGRDFSFQDEFLTKKTTLRDVLSHRTGLQRFSLQLLQYGMDIDRAEFARRVRHFSQVHPFRTVFSYNNFLYTLAGHVAERLAGKPFEQLLRERILLPLGMNDTTFLADALEEGDFSNSAQCYLTYNKNGSSLTLDREAFRILKLHAPLGGVASNAVDMARYMQLHLNGGKGPDGRTMVPDDLFRELHTVQFFKPYEPNKELYRPQYPVGARNIGEALGLEVADYRGYRRVYYFGLSAGFTSLMSLFPDQSGGVFTVLNGPEFPLSVYMDVHSTLHYRVADMLLGYRRVYYFGLSAGFTSLMSLFPDQSGGVFTVLNGPEFPLSVYMDVHSTLHYRVADMLLVTSDGFFNDDRNLRSYKPVADRGRLDLDKGYDAKFVDYKDEEDDGDLDNILKWIKSQDPNVLAGVEFVTRRAILTKVMRGQWWKLAVTKFNGIWYISTTAVHEQKTRKQPSAEKQKGDKRKLYWGHKFEQYMTGCADSPEGEPNTVDLNEGFYTVVKYKLKSHSLLFSAEVDAIGETGSYVEFKTFAIPQKKDVDQEVNTKFKNCWVQSYLAGVDEIVFGIRRDDKAKGVVTESQTRKITDGKAEYDSDWKSYADRCDKFLSEVKDYVKEDNASIVYLYQHGQKPYKEPKARPFLTVLTADDEQ</sequence>
<feature type="domain" description="Beta-lactamase-related" evidence="2">
    <location>
        <begin position="34"/>
        <end position="378"/>
    </location>
</feature>
<gene>
    <name evidence="4" type="ORF">BRAFLDRAFT_88902</name>
</gene>
<accession>C3XUU7</accession>
<evidence type="ECO:0008006" key="5">
    <source>
        <dbReference type="Google" id="ProtNLM"/>
    </source>
</evidence>
<feature type="signal peptide" evidence="1">
    <location>
        <begin position="1"/>
        <end position="23"/>
    </location>
</feature>
<dbReference type="InterPro" id="IPR013961">
    <property type="entry name" value="RAI1"/>
</dbReference>
<evidence type="ECO:0000259" key="3">
    <source>
        <dbReference type="Pfam" id="PF08652"/>
    </source>
</evidence>
<dbReference type="InterPro" id="IPR050491">
    <property type="entry name" value="AmpC-like"/>
</dbReference>
<dbReference type="PANTHER" id="PTHR46825">
    <property type="entry name" value="D-ALANYL-D-ALANINE-CARBOXYPEPTIDASE/ENDOPEPTIDASE AMPH"/>
    <property type="match status" value="1"/>
</dbReference>
<feature type="chain" id="PRO_5005667712" description="Beta-lactamase-related domain-containing protein" evidence="1">
    <location>
        <begin position="24"/>
        <end position="762"/>
    </location>
</feature>
<evidence type="ECO:0000256" key="1">
    <source>
        <dbReference type="SAM" id="SignalP"/>
    </source>
</evidence>
<dbReference type="InParanoid" id="C3XUU7"/>
<dbReference type="InterPro" id="IPR012338">
    <property type="entry name" value="Beta-lactam/transpept-like"/>
</dbReference>
<evidence type="ECO:0000313" key="4">
    <source>
        <dbReference type="EMBL" id="EEN68172.1"/>
    </source>
</evidence>